<protein>
    <submittedName>
        <fullName evidence="1">Uncharacterized protein</fullName>
    </submittedName>
</protein>
<sequence>TFGNTIGYPSHTLFTNLRWEPDEYNFFKERRDKGAKTGFHERDKRFAGLV</sequence>
<proteinExistence type="predicted"/>
<gene>
    <name evidence="1" type="ORF">S01H4_24444</name>
</gene>
<evidence type="ECO:0000313" key="1">
    <source>
        <dbReference type="EMBL" id="GAG85639.1"/>
    </source>
</evidence>
<feature type="non-terminal residue" evidence="1">
    <location>
        <position position="1"/>
    </location>
</feature>
<comment type="caution">
    <text evidence="1">The sequence shown here is derived from an EMBL/GenBank/DDBJ whole genome shotgun (WGS) entry which is preliminary data.</text>
</comment>
<dbReference type="AlphaFoldDB" id="X1AS10"/>
<accession>X1AS10</accession>
<organism evidence="1">
    <name type="scientific">marine sediment metagenome</name>
    <dbReference type="NCBI Taxonomy" id="412755"/>
    <lineage>
        <taxon>unclassified sequences</taxon>
        <taxon>metagenomes</taxon>
        <taxon>ecological metagenomes</taxon>
    </lineage>
</organism>
<dbReference type="EMBL" id="BART01011479">
    <property type="protein sequence ID" value="GAG85639.1"/>
    <property type="molecule type" value="Genomic_DNA"/>
</dbReference>
<reference evidence="1" key="1">
    <citation type="journal article" date="2014" name="Front. Microbiol.">
        <title>High frequency of phylogenetically diverse reductive dehalogenase-homologous genes in deep subseafloor sedimentary metagenomes.</title>
        <authorList>
            <person name="Kawai M."/>
            <person name="Futagami T."/>
            <person name="Toyoda A."/>
            <person name="Takaki Y."/>
            <person name="Nishi S."/>
            <person name="Hori S."/>
            <person name="Arai W."/>
            <person name="Tsubouchi T."/>
            <person name="Morono Y."/>
            <person name="Uchiyama I."/>
            <person name="Ito T."/>
            <person name="Fujiyama A."/>
            <person name="Inagaki F."/>
            <person name="Takami H."/>
        </authorList>
    </citation>
    <scope>NUCLEOTIDE SEQUENCE</scope>
    <source>
        <strain evidence="1">Expedition CK06-06</strain>
    </source>
</reference>
<name>X1AS10_9ZZZZ</name>